<protein>
    <recommendedName>
        <fullName evidence="7">Large ribosomal subunit protein mL45</fullName>
    </recommendedName>
    <alternativeName>
        <fullName evidence="8">39S ribosomal protein L45, mitochondrial</fullName>
    </alternativeName>
</protein>
<gene>
    <name evidence="10" type="ORF">BCR42DRAFT_425763</name>
</gene>
<dbReference type="InterPro" id="IPR032710">
    <property type="entry name" value="NTF2-like_dom_sf"/>
</dbReference>
<evidence type="ECO:0000256" key="6">
    <source>
        <dbReference type="ARBA" id="ARBA00038073"/>
    </source>
</evidence>
<dbReference type="AlphaFoldDB" id="A0A1X2I3B9"/>
<dbReference type="EMBL" id="MCGE01000034">
    <property type="protein sequence ID" value="ORZ07564.1"/>
    <property type="molecule type" value="Genomic_DNA"/>
</dbReference>
<keyword evidence="4" id="KW-0496">Mitochondrion</keyword>
<accession>A0A1X2I3B9</accession>
<comment type="similarity">
    <text evidence="6">Belongs to the mitochondrion-specific ribosomal protein mL45 family.</text>
</comment>
<dbReference type="GO" id="GO:1990904">
    <property type="term" value="C:ribonucleoprotein complex"/>
    <property type="evidence" value="ECO:0007669"/>
    <property type="project" value="UniProtKB-KW"/>
</dbReference>
<dbReference type="GO" id="GO:0005840">
    <property type="term" value="C:ribosome"/>
    <property type="evidence" value="ECO:0007669"/>
    <property type="project" value="UniProtKB-KW"/>
</dbReference>
<dbReference type="SUPFAM" id="SSF54427">
    <property type="entry name" value="NTF2-like"/>
    <property type="match status" value="1"/>
</dbReference>
<dbReference type="Proteomes" id="UP000193560">
    <property type="component" value="Unassembled WGS sequence"/>
</dbReference>
<organism evidence="10 11">
    <name type="scientific">Absidia repens</name>
    <dbReference type="NCBI Taxonomy" id="90262"/>
    <lineage>
        <taxon>Eukaryota</taxon>
        <taxon>Fungi</taxon>
        <taxon>Fungi incertae sedis</taxon>
        <taxon>Mucoromycota</taxon>
        <taxon>Mucoromycotina</taxon>
        <taxon>Mucoromycetes</taxon>
        <taxon>Mucorales</taxon>
        <taxon>Cunninghamellaceae</taxon>
        <taxon>Absidia</taxon>
    </lineage>
</organism>
<evidence type="ECO:0000256" key="4">
    <source>
        <dbReference type="ARBA" id="ARBA00023128"/>
    </source>
</evidence>
<dbReference type="PANTHER" id="PTHR28554">
    <property type="entry name" value="39S RIBOSOMAL PROTEIN L45, MITOCHONDRIAL"/>
    <property type="match status" value="1"/>
</dbReference>
<evidence type="ECO:0000256" key="1">
    <source>
        <dbReference type="ARBA" id="ARBA00004173"/>
    </source>
</evidence>
<dbReference type="STRING" id="90262.A0A1X2I3B9"/>
<dbReference type="GO" id="GO:0005739">
    <property type="term" value="C:mitochondrion"/>
    <property type="evidence" value="ECO:0007669"/>
    <property type="project" value="UniProtKB-SubCell"/>
</dbReference>
<feature type="domain" description="Tim44-like" evidence="9">
    <location>
        <begin position="99"/>
        <end position="253"/>
    </location>
</feature>
<keyword evidence="5" id="KW-0687">Ribonucleoprotein</keyword>
<name>A0A1X2I3B9_9FUNG</name>
<keyword evidence="3" id="KW-0689">Ribosomal protein</keyword>
<dbReference type="InterPro" id="IPR007379">
    <property type="entry name" value="Tim44-like_dom"/>
</dbReference>
<sequence>MSFGLRSIRIQPFLRANVSSVGIWSQGTTSTIIQPRILSSIATRTYATNNKNEGKQILLRDHGVFANYIPPESSPSISDFQNWRLTKWRNIKNNVQNLLSVGLIKYKSQYEKWNSGKFLSIAEETYKDMNDSFARGDRQILEEVCLDAMYSSLKNQLKHRNNVRWEWKYHGEVENPKIVCVRCVGTSGVSKSGFSVGQVTVRMFTKQSMAVYDKKNRLVGGDPNQIHNVLEYVVFQKTISDPEDIWRVYGKIAAPEKLAQQ</sequence>
<evidence type="ECO:0000256" key="8">
    <source>
        <dbReference type="ARBA" id="ARBA00043031"/>
    </source>
</evidence>
<dbReference type="OrthoDB" id="19619at2759"/>
<proteinExistence type="inferred from homology"/>
<dbReference type="PANTHER" id="PTHR28554:SF1">
    <property type="entry name" value="LARGE RIBOSOMAL SUBUNIT PROTEIN ML45"/>
    <property type="match status" value="1"/>
</dbReference>
<dbReference type="Gene3D" id="3.10.450.240">
    <property type="match status" value="1"/>
</dbReference>
<keyword evidence="11" id="KW-1185">Reference proteome</keyword>
<evidence type="ECO:0000256" key="3">
    <source>
        <dbReference type="ARBA" id="ARBA00022980"/>
    </source>
</evidence>
<comment type="subcellular location">
    <subcellularLocation>
        <location evidence="1">Mitochondrion</location>
    </subcellularLocation>
</comment>
<keyword evidence="2" id="KW-0809">Transit peptide</keyword>
<evidence type="ECO:0000256" key="5">
    <source>
        <dbReference type="ARBA" id="ARBA00023274"/>
    </source>
</evidence>
<evidence type="ECO:0000313" key="10">
    <source>
        <dbReference type="EMBL" id="ORZ07564.1"/>
    </source>
</evidence>
<evidence type="ECO:0000256" key="2">
    <source>
        <dbReference type="ARBA" id="ARBA00022946"/>
    </source>
</evidence>
<evidence type="ECO:0000313" key="11">
    <source>
        <dbReference type="Proteomes" id="UP000193560"/>
    </source>
</evidence>
<dbReference type="SMART" id="SM00978">
    <property type="entry name" value="Tim44"/>
    <property type="match status" value="1"/>
</dbReference>
<evidence type="ECO:0000256" key="7">
    <source>
        <dbReference type="ARBA" id="ARBA00039448"/>
    </source>
</evidence>
<dbReference type="InterPro" id="IPR051975">
    <property type="entry name" value="mtLSU_mL45"/>
</dbReference>
<reference evidence="10 11" key="1">
    <citation type="submission" date="2016-07" db="EMBL/GenBank/DDBJ databases">
        <title>Pervasive Adenine N6-methylation of Active Genes in Fungi.</title>
        <authorList>
            <consortium name="DOE Joint Genome Institute"/>
            <person name="Mondo S.J."/>
            <person name="Dannebaum R.O."/>
            <person name="Kuo R.C."/>
            <person name="Labutti K."/>
            <person name="Haridas S."/>
            <person name="Kuo A."/>
            <person name="Salamov A."/>
            <person name="Ahrendt S.R."/>
            <person name="Lipzen A."/>
            <person name="Sullivan W."/>
            <person name="Andreopoulos W.B."/>
            <person name="Clum A."/>
            <person name="Lindquist E."/>
            <person name="Daum C."/>
            <person name="Ramamoorthy G.K."/>
            <person name="Gryganskyi A."/>
            <person name="Culley D."/>
            <person name="Magnuson J.K."/>
            <person name="James T.Y."/>
            <person name="O'Malley M.A."/>
            <person name="Stajich J.E."/>
            <person name="Spatafora J.W."/>
            <person name="Visel A."/>
            <person name="Grigoriev I.V."/>
        </authorList>
    </citation>
    <scope>NUCLEOTIDE SEQUENCE [LARGE SCALE GENOMIC DNA]</scope>
    <source>
        <strain evidence="10 11">NRRL 1336</strain>
    </source>
</reference>
<comment type="caution">
    <text evidence="10">The sequence shown here is derived from an EMBL/GenBank/DDBJ whole genome shotgun (WGS) entry which is preliminary data.</text>
</comment>
<dbReference type="Pfam" id="PF04280">
    <property type="entry name" value="Tim44"/>
    <property type="match status" value="1"/>
</dbReference>
<evidence type="ECO:0000259" key="9">
    <source>
        <dbReference type="SMART" id="SM00978"/>
    </source>
</evidence>